<dbReference type="InterPro" id="IPR036047">
    <property type="entry name" value="F-box-like_dom_sf"/>
</dbReference>
<keyword evidence="2" id="KW-1185">Reference proteome</keyword>
<evidence type="ECO:0000259" key="1">
    <source>
        <dbReference type="PROSITE" id="PS50181"/>
    </source>
</evidence>
<dbReference type="PROSITE" id="PS50181">
    <property type="entry name" value="FBOX"/>
    <property type="match status" value="1"/>
</dbReference>
<name>A0ABM0TUM7_CAMSA</name>
<dbReference type="RefSeq" id="XP_010431728.1">
    <property type="nucleotide sequence ID" value="XM_010433426.1"/>
</dbReference>
<dbReference type="Pfam" id="PF00646">
    <property type="entry name" value="F-box"/>
    <property type="match status" value="1"/>
</dbReference>
<gene>
    <name evidence="3" type="primary">LOC104716083</name>
</gene>
<dbReference type="Pfam" id="PF08268">
    <property type="entry name" value="FBA_3"/>
    <property type="match status" value="1"/>
</dbReference>
<accession>A0ABM0TUM7</accession>
<dbReference type="Proteomes" id="UP000694864">
    <property type="component" value="Chromosome 9"/>
</dbReference>
<dbReference type="InterPro" id="IPR017451">
    <property type="entry name" value="F-box-assoc_interact_dom"/>
</dbReference>
<dbReference type="SMART" id="SM00256">
    <property type="entry name" value="FBOX"/>
    <property type="match status" value="1"/>
</dbReference>
<reference evidence="3" key="2">
    <citation type="submission" date="2025-08" db="UniProtKB">
        <authorList>
            <consortium name="RefSeq"/>
        </authorList>
    </citation>
    <scope>IDENTIFICATION</scope>
    <source>
        <tissue evidence="3">Leaf</tissue>
    </source>
</reference>
<dbReference type="SUPFAM" id="SSF81383">
    <property type="entry name" value="F-box domain"/>
    <property type="match status" value="1"/>
</dbReference>
<dbReference type="PANTHER" id="PTHR31111:SF111">
    <property type="entry name" value="F-BOX DOMAIN-CONTAINING PROTEIN"/>
    <property type="match status" value="1"/>
</dbReference>
<evidence type="ECO:0000313" key="2">
    <source>
        <dbReference type="Proteomes" id="UP000694864"/>
    </source>
</evidence>
<dbReference type="PANTHER" id="PTHR31111">
    <property type="entry name" value="BNAA05G37150D PROTEIN-RELATED"/>
    <property type="match status" value="1"/>
</dbReference>
<sequence length="404" mass="46574">MKLKGRECNSTSDHSDSIPDDMTLEILGRLPGKSLMKFQYLSKFWFSIIRSQRFIDSFFSRSLNRGPRLLITFKNGELISRNTQKRLFFFSASREGEQKSSSTLVANLDMTIASTVNYCYTRGTLVHGFLCCSHQGRFLICNPTTRQIVTLPEPGDNNKLTFKYLGYEPVDDQYKALCMMFSRGDFGDVEHKVLTLRRGDTKNLSWREIKDNTEPYGPSTKGICIDGIVYYGATRPNNRDKVIVCFDVRFEKISLINPPFNEEMWDHGADLMNYKGKLAFVGLADDFYNNQMIILWILDNVEKHEWSKITCQLRGSGLCHSKIRSYSFTGSSKTGEIILAPQLLSRKLEPFYILYYNVTSQGIRRVRLEGIADNEEFRRRYGIGKNGDCRVYMASEYFEDIAFL</sequence>
<dbReference type="InterPro" id="IPR013187">
    <property type="entry name" value="F-box-assoc_dom_typ3"/>
</dbReference>
<protein>
    <submittedName>
        <fullName evidence="3">F-box protein At1g30790-like</fullName>
    </submittedName>
</protein>
<organism evidence="2 3">
    <name type="scientific">Camelina sativa</name>
    <name type="common">False flax</name>
    <name type="synonym">Myagrum sativum</name>
    <dbReference type="NCBI Taxonomy" id="90675"/>
    <lineage>
        <taxon>Eukaryota</taxon>
        <taxon>Viridiplantae</taxon>
        <taxon>Streptophyta</taxon>
        <taxon>Embryophyta</taxon>
        <taxon>Tracheophyta</taxon>
        <taxon>Spermatophyta</taxon>
        <taxon>Magnoliopsida</taxon>
        <taxon>eudicotyledons</taxon>
        <taxon>Gunneridae</taxon>
        <taxon>Pentapetalae</taxon>
        <taxon>rosids</taxon>
        <taxon>malvids</taxon>
        <taxon>Brassicales</taxon>
        <taxon>Brassicaceae</taxon>
        <taxon>Camelineae</taxon>
        <taxon>Camelina</taxon>
    </lineage>
</organism>
<feature type="domain" description="F-box" evidence="1">
    <location>
        <begin position="12"/>
        <end position="62"/>
    </location>
</feature>
<reference evidence="2" key="1">
    <citation type="journal article" date="2014" name="Nat. Commun.">
        <title>The emerging biofuel crop Camelina sativa retains a highly undifferentiated hexaploid genome structure.</title>
        <authorList>
            <person name="Kagale S."/>
            <person name="Koh C."/>
            <person name="Nixon J."/>
            <person name="Bollina V."/>
            <person name="Clarke W.E."/>
            <person name="Tuteja R."/>
            <person name="Spillane C."/>
            <person name="Robinson S.J."/>
            <person name="Links M.G."/>
            <person name="Clarke C."/>
            <person name="Higgins E.E."/>
            <person name="Huebert T."/>
            <person name="Sharpe A.G."/>
            <person name="Parkin I.A."/>
        </authorList>
    </citation>
    <scope>NUCLEOTIDE SEQUENCE [LARGE SCALE GENOMIC DNA]</scope>
    <source>
        <strain evidence="2">cv. DH55</strain>
    </source>
</reference>
<proteinExistence type="predicted"/>
<dbReference type="NCBIfam" id="TIGR01640">
    <property type="entry name" value="F_box_assoc_1"/>
    <property type="match status" value="1"/>
</dbReference>
<dbReference type="InterPro" id="IPR001810">
    <property type="entry name" value="F-box_dom"/>
</dbReference>
<evidence type="ECO:0000313" key="3">
    <source>
        <dbReference type="RefSeq" id="XP_010431728.1"/>
    </source>
</evidence>
<dbReference type="GeneID" id="104716083"/>